<keyword evidence="1" id="KW-0732">Signal</keyword>
<name>A0ABM7LJH2_9ACTN</name>
<dbReference type="Proteomes" id="UP000676967">
    <property type="component" value="Chromosome"/>
</dbReference>
<organism evidence="2 3">
    <name type="scientific">Actinoplanes ianthinogenes</name>
    <dbReference type="NCBI Taxonomy" id="122358"/>
    <lineage>
        <taxon>Bacteria</taxon>
        <taxon>Bacillati</taxon>
        <taxon>Actinomycetota</taxon>
        <taxon>Actinomycetes</taxon>
        <taxon>Micromonosporales</taxon>
        <taxon>Micromonosporaceae</taxon>
        <taxon>Actinoplanes</taxon>
    </lineage>
</organism>
<reference evidence="2 3" key="1">
    <citation type="submission" date="2020-08" db="EMBL/GenBank/DDBJ databases">
        <title>Whole genome shotgun sequence of Actinoplanes ianthinogenes NBRC 13996.</title>
        <authorList>
            <person name="Komaki H."/>
            <person name="Tamura T."/>
        </authorList>
    </citation>
    <scope>NUCLEOTIDE SEQUENCE [LARGE SCALE GENOMIC DNA]</scope>
    <source>
        <strain evidence="2 3">NBRC 13996</strain>
    </source>
</reference>
<evidence type="ECO:0000256" key="1">
    <source>
        <dbReference type="SAM" id="SignalP"/>
    </source>
</evidence>
<feature type="signal peptide" evidence="1">
    <location>
        <begin position="1"/>
        <end position="25"/>
    </location>
</feature>
<feature type="chain" id="PRO_5046058480" evidence="1">
    <location>
        <begin position="26"/>
        <end position="197"/>
    </location>
</feature>
<proteinExistence type="predicted"/>
<keyword evidence="3" id="KW-1185">Reference proteome</keyword>
<dbReference type="EMBL" id="AP023356">
    <property type="protein sequence ID" value="BCJ39407.1"/>
    <property type="molecule type" value="Genomic_DNA"/>
</dbReference>
<evidence type="ECO:0000313" key="3">
    <source>
        <dbReference type="Proteomes" id="UP000676967"/>
    </source>
</evidence>
<accession>A0ABM7LJH2</accession>
<gene>
    <name evidence="2" type="ORF">Aiant_00640</name>
</gene>
<evidence type="ECO:0000313" key="2">
    <source>
        <dbReference type="EMBL" id="BCJ39407.1"/>
    </source>
</evidence>
<protein>
    <submittedName>
        <fullName evidence="2">Uncharacterized protein</fullName>
    </submittedName>
</protein>
<dbReference type="RefSeq" id="WP_189334183.1">
    <property type="nucleotide sequence ID" value="NZ_AP023356.1"/>
</dbReference>
<sequence>MRKTVGWVAVAAAVLMAGAAAPAGATERGPARVTGWAEFELPFGADADVRSFEFDARSAPWSRPIPAEGGEHGSPADATGTVRVAHYLASEKVTVRWEAAVDCLMTSPGHATVTAIVTRADDYAKSLLGTRVGFSVQDGGRGRDRVGFTWDATFDQNEAGEWGPSRIGPCLSTAAFGTVTRGDFRIRHAELTPPPSR</sequence>